<sequence>MSDTPARNTRSSGPSMDEFRALESAQATLGQTLNDQLVNLRNKQNSDIEGVRAQIHSVSTEQNSRLDEIQTSVNTILSSLQLGPTAGVGSSPPAPPGSQTPASSVPPVAPVTSSPEAQSIPTRPSDMEQSSSTGGGATVAAVSTKQVYNIKSDDISTFDGTPENLELFLARVQAVRFAENDANWDRAVLRAIPLALRGRAAIWHSTLTD</sequence>
<dbReference type="AlphaFoldDB" id="A0A8X7NCV7"/>
<reference evidence="2" key="1">
    <citation type="submission" date="2016-04" db="EMBL/GenBank/DDBJ databases">
        <authorList>
            <person name="Nguyen H.D."/>
            <person name="Samba Siva P."/>
            <person name="Cullis J."/>
            <person name="Levesque C.A."/>
            <person name="Hambleton S."/>
        </authorList>
    </citation>
    <scope>NUCLEOTIDE SEQUENCE</scope>
    <source>
        <strain evidence="2">DAOMC 236422</strain>
    </source>
</reference>
<feature type="compositionally biased region" description="Low complexity" evidence="1">
    <location>
        <begin position="99"/>
        <end position="115"/>
    </location>
</feature>
<keyword evidence="3" id="KW-1185">Reference proteome</keyword>
<evidence type="ECO:0000313" key="3">
    <source>
        <dbReference type="Proteomes" id="UP000078113"/>
    </source>
</evidence>
<reference evidence="2" key="2">
    <citation type="journal article" date="2019" name="IMA Fungus">
        <title>Genome sequencing and comparison of five Tilletia species to identify candidate genes for the detection of regulated species infecting wheat.</title>
        <authorList>
            <person name="Nguyen H.D.T."/>
            <person name="Sultana T."/>
            <person name="Kesanakurti P."/>
            <person name="Hambleton S."/>
        </authorList>
    </citation>
    <scope>NUCLEOTIDE SEQUENCE</scope>
    <source>
        <strain evidence="2">DAOMC 236422</strain>
    </source>
</reference>
<accession>A0A8X7NCV7</accession>
<organism evidence="2 3">
    <name type="scientific">Tilletia walkeri</name>
    <dbReference type="NCBI Taxonomy" id="117179"/>
    <lineage>
        <taxon>Eukaryota</taxon>
        <taxon>Fungi</taxon>
        <taxon>Dikarya</taxon>
        <taxon>Basidiomycota</taxon>
        <taxon>Ustilaginomycotina</taxon>
        <taxon>Exobasidiomycetes</taxon>
        <taxon>Tilletiales</taxon>
        <taxon>Tilletiaceae</taxon>
        <taxon>Tilletia</taxon>
    </lineage>
</organism>
<dbReference type="EMBL" id="LWDG02000061">
    <property type="protein sequence ID" value="KAE8270155.1"/>
    <property type="molecule type" value="Genomic_DNA"/>
</dbReference>
<evidence type="ECO:0000313" key="2">
    <source>
        <dbReference type="EMBL" id="KAE8270155.1"/>
    </source>
</evidence>
<protein>
    <submittedName>
        <fullName evidence="2">Uncharacterized protein</fullName>
    </submittedName>
</protein>
<gene>
    <name evidence="2" type="ORF">A4X09_0g2175</name>
</gene>
<feature type="compositionally biased region" description="Polar residues" evidence="1">
    <location>
        <begin position="116"/>
        <end position="132"/>
    </location>
</feature>
<evidence type="ECO:0000256" key="1">
    <source>
        <dbReference type="SAM" id="MobiDB-lite"/>
    </source>
</evidence>
<proteinExistence type="predicted"/>
<feature type="region of interest" description="Disordered" evidence="1">
    <location>
        <begin position="83"/>
        <end position="138"/>
    </location>
</feature>
<dbReference type="Proteomes" id="UP000078113">
    <property type="component" value="Unassembled WGS sequence"/>
</dbReference>
<comment type="caution">
    <text evidence="2">The sequence shown here is derived from an EMBL/GenBank/DDBJ whole genome shotgun (WGS) entry which is preliminary data.</text>
</comment>
<name>A0A8X7NCV7_9BASI</name>